<reference evidence="2" key="1">
    <citation type="journal article" date="2020" name="Nat. Commun.">
        <title>Genome sequence of the cluster root forming white lupin.</title>
        <authorList>
            <person name="Hufnagel B."/>
            <person name="Marques A."/>
            <person name="Soriano A."/>
            <person name="Marques L."/>
            <person name="Divol F."/>
            <person name="Doumas P."/>
            <person name="Sallet E."/>
            <person name="Mancinotti D."/>
            <person name="Carrere S."/>
            <person name="Marande W."/>
            <person name="Arribat S."/>
            <person name="Keller J."/>
            <person name="Huneau C."/>
            <person name="Blein T."/>
            <person name="Aime D."/>
            <person name="Laguerre M."/>
            <person name="Taylor J."/>
            <person name="Schubert V."/>
            <person name="Nelson M."/>
            <person name="Geu-Flores F."/>
            <person name="Crespi M."/>
            <person name="Gallardo-Guerrero K."/>
            <person name="Delaux P.-M."/>
            <person name="Salse J."/>
            <person name="Berges H."/>
            <person name="Guyot R."/>
            <person name="Gouzy J."/>
            <person name="Peret B."/>
        </authorList>
    </citation>
    <scope>NUCLEOTIDE SEQUENCE [LARGE SCALE GENOMIC DNA]</scope>
    <source>
        <strain evidence="2">cv. Amiga</strain>
    </source>
</reference>
<comment type="caution">
    <text evidence="1">The sequence shown here is derived from an EMBL/GenBank/DDBJ whole genome shotgun (WGS) entry which is preliminary data.</text>
</comment>
<organism evidence="1 2">
    <name type="scientific">Lupinus albus</name>
    <name type="common">White lupine</name>
    <name type="synonym">Lupinus termis</name>
    <dbReference type="NCBI Taxonomy" id="3870"/>
    <lineage>
        <taxon>Eukaryota</taxon>
        <taxon>Viridiplantae</taxon>
        <taxon>Streptophyta</taxon>
        <taxon>Embryophyta</taxon>
        <taxon>Tracheophyta</taxon>
        <taxon>Spermatophyta</taxon>
        <taxon>Magnoliopsida</taxon>
        <taxon>eudicotyledons</taxon>
        <taxon>Gunneridae</taxon>
        <taxon>Pentapetalae</taxon>
        <taxon>rosids</taxon>
        <taxon>fabids</taxon>
        <taxon>Fabales</taxon>
        <taxon>Fabaceae</taxon>
        <taxon>Papilionoideae</taxon>
        <taxon>50 kb inversion clade</taxon>
        <taxon>genistoids sensu lato</taxon>
        <taxon>core genistoids</taxon>
        <taxon>Genisteae</taxon>
        <taxon>Lupinus</taxon>
    </lineage>
</organism>
<dbReference type="EMBL" id="WOCE01000014">
    <property type="protein sequence ID" value="KAE9600393.1"/>
    <property type="molecule type" value="Genomic_DNA"/>
</dbReference>
<accession>A0A6A4PFW6</accession>
<dbReference type="Proteomes" id="UP000447434">
    <property type="component" value="Chromosome 14"/>
</dbReference>
<gene>
    <name evidence="1" type="ORF">Lalb_Chr14g0372411</name>
</gene>
<proteinExistence type="predicted"/>
<name>A0A6A4PFW6_LUPAL</name>
<protein>
    <recommendedName>
        <fullName evidence="3">Yippee domain-containing protein</fullName>
    </recommendedName>
</protein>
<keyword evidence="2" id="KW-1185">Reference proteome</keyword>
<dbReference type="OrthoDB" id="1076981at2759"/>
<sequence length="45" mass="5502">MGRLFFINLEGNLYSCKHCNTHFALSHHIISKELNYPRMEMKYWK</sequence>
<evidence type="ECO:0008006" key="3">
    <source>
        <dbReference type="Google" id="ProtNLM"/>
    </source>
</evidence>
<evidence type="ECO:0000313" key="2">
    <source>
        <dbReference type="Proteomes" id="UP000447434"/>
    </source>
</evidence>
<evidence type="ECO:0000313" key="1">
    <source>
        <dbReference type="EMBL" id="KAE9600393.1"/>
    </source>
</evidence>
<dbReference type="AlphaFoldDB" id="A0A6A4PFW6"/>